<evidence type="ECO:0000256" key="1">
    <source>
        <dbReference type="SAM" id="Phobius"/>
    </source>
</evidence>
<evidence type="ECO:0000313" key="3">
    <source>
        <dbReference type="Proteomes" id="UP000184387"/>
    </source>
</evidence>
<dbReference type="AlphaFoldDB" id="A0A1M6DZI1"/>
<dbReference type="RefSeq" id="WP_073132305.1">
    <property type="nucleotide sequence ID" value="NZ_FQZF01000005.1"/>
</dbReference>
<proteinExistence type="predicted"/>
<dbReference type="Pfam" id="PF07330">
    <property type="entry name" value="DUF1467"/>
    <property type="match status" value="1"/>
</dbReference>
<keyword evidence="1" id="KW-1133">Transmembrane helix</keyword>
<keyword evidence="1" id="KW-0472">Membrane</keyword>
<dbReference type="Proteomes" id="UP000184387">
    <property type="component" value="Unassembled WGS sequence"/>
</dbReference>
<keyword evidence="3" id="KW-1185">Reference proteome</keyword>
<feature type="transmembrane region" description="Helical" evidence="1">
    <location>
        <begin position="6"/>
        <end position="26"/>
    </location>
</feature>
<name>A0A1M6DZI1_9PROT</name>
<dbReference type="STRING" id="198092.SAMN02745194_01041"/>
<evidence type="ECO:0000313" key="2">
    <source>
        <dbReference type="EMBL" id="SHI78601.1"/>
    </source>
</evidence>
<accession>A0A1M6DZI1</accession>
<reference evidence="2 3" key="1">
    <citation type="submission" date="2016-11" db="EMBL/GenBank/DDBJ databases">
        <authorList>
            <person name="Jaros S."/>
            <person name="Januszkiewicz K."/>
            <person name="Wedrychowicz H."/>
        </authorList>
    </citation>
    <scope>NUCLEOTIDE SEQUENCE [LARGE SCALE GENOMIC DNA]</scope>
    <source>
        <strain evidence="2 3">DSM 14916</strain>
    </source>
</reference>
<keyword evidence="1" id="KW-0812">Transmembrane</keyword>
<feature type="transmembrane region" description="Helical" evidence="1">
    <location>
        <begin position="47"/>
        <end position="69"/>
    </location>
</feature>
<dbReference type="EMBL" id="FQZF01000005">
    <property type="protein sequence ID" value="SHI78601.1"/>
    <property type="molecule type" value="Genomic_DNA"/>
</dbReference>
<sequence length="86" mass="9523">MGLIAGTVVFFLVWWTVLFAVLPLGINPDPEAAEAGGWRGAPRQVRVLRVLLLTTFVSLVVWAGINWLVGSEWMSFRSGFFAMPTE</sequence>
<gene>
    <name evidence="2" type="ORF">SAMN02745194_01041</name>
</gene>
<organism evidence="2 3">
    <name type="scientific">Muricoccus roseus</name>
    <dbReference type="NCBI Taxonomy" id="198092"/>
    <lineage>
        <taxon>Bacteria</taxon>
        <taxon>Pseudomonadati</taxon>
        <taxon>Pseudomonadota</taxon>
        <taxon>Alphaproteobacteria</taxon>
        <taxon>Acetobacterales</taxon>
        <taxon>Roseomonadaceae</taxon>
        <taxon>Muricoccus</taxon>
    </lineage>
</organism>
<dbReference type="InterPro" id="IPR009935">
    <property type="entry name" value="DUF1467"/>
</dbReference>
<protein>
    <submittedName>
        <fullName evidence="2">Predicted secreted protein</fullName>
    </submittedName>
</protein>